<evidence type="ECO:0000313" key="2">
    <source>
        <dbReference type="Proteomes" id="UP001055437"/>
    </source>
</evidence>
<evidence type="ECO:0000313" key="1">
    <source>
        <dbReference type="EMBL" id="USS01201.1"/>
    </source>
</evidence>
<reference evidence="1" key="1">
    <citation type="submission" date="2022-06" db="EMBL/GenBank/DDBJ databases">
        <authorList>
            <person name="Holder M.E."/>
            <person name="Ajami N.J."/>
            <person name="Petrosino J.F."/>
        </authorList>
    </citation>
    <scope>NUCLEOTIDE SEQUENCE</scope>
    <source>
        <strain evidence="1">RMA 8861</strain>
    </source>
</reference>
<name>A0ABY5B1S5_CLOSE</name>
<gene>
    <name evidence="1" type="ORF">NH397_01660</name>
</gene>
<protein>
    <recommendedName>
        <fullName evidence="3">Transposase</fullName>
    </recommendedName>
</protein>
<dbReference type="EMBL" id="CP099799">
    <property type="protein sequence ID" value="USS01201.1"/>
    <property type="molecule type" value="Genomic_DNA"/>
</dbReference>
<organism evidence="1 2">
    <name type="scientific">Clostridium septicum</name>
    <dbReference type="NCBI Taxonomy" id="1504"/>
    <lineage>
        <taxon>Bacteria</taxon>
        <taxon>Bacillati</taxon>
        <taxon>Bacillota</taxon>
        <taxon>Clostridia</taxon>
        <taxon>Eubacteriales</taxon>
        <taxon>Clostridiaceae</taxon>
        <taxon>Clostridium</taxon>
    </lineage>
</organism>
<dbReference type="GeneID" id="303560877"/>
<dbReference type="RefSeq" id="WP_128499340.1">
    <property type="nucleotide sequence ID" value="NZ_CABMIZ010000035.1"/>
</dbReference>
<keyword evidence="2" id="KW-1185">Reference proteome</keyword>
<accession>A0ABY5B1S5</accession>
<proteinExistence type="predicted"/>
<sequence>MLKNKENGYWILELNEESIEHALTGTLEIEKEAKLCMVSDGFSQYYDTLKIARDSKSLLI</sequence>
<dbReference type="Proteomes" id="UP001055437">
    <property type="component" value="Chromosome"/>
</dbReference>
<evidence type="ECO:0008006" key="3">
    <source>
        <dbReference type="Google" id="ProtNLM"/>
    </source>
</evidence>